<feature type="transmembrane region" description="Helical" evidence="10">
    <location>
        <begin position="298"/>
        <end position="319"/>
    </location>
</feature>
<keyword evidence="12" id="KW-1185">Reference proteome</keyword>
<keyword evidence="2" id="KW-0813">Transport</keyword>
<dbReference type="Gene3D" id="1.10.3080.10">
    <property type="entry name" value="Clc chloride channel"/>
    <property type="match status" value="1"/>
</dbReference>
<feature type="transmembrane region" description="Helical" evidence="10">
    <location>
        <begin position="395"/>
        <end position="422"/>
    </location>
</feature>
<dbReference type="GO" id="GO:0034707">
    <property type="term" value="C:chloride channel complex"/>
    <property type="evidence" value="ECO:0007669"/>
    <property type="project" value="UniProtKB-KW"/>
</dbReference>
<evidence type="ECO:0000313" key="12">
    <source>
        <dbReference type="Proteomes" id="UP000295560"/>
    </source>
</evidence>
<reference evidence="11 12" key="1">
    <citation type="submission" date="2019-03" db="EMBL/GenBank/DDBJ databases">
        <title>Sequencing the genomes of 1000 actinobacteria strains.</title>
        <authorList>
            <person name="Klenk H.-P."/>
        </authorList>
    </citation>
    <scope>NUCLEOTIDE SEQUENCE [LARGE SCALE GENOMIC DNA]</scope>
    <source>
        <strain evidence="11 12">DSM 44969</strain>
    </source>
</reference>
<evidence type="ECO:0000256" key="2">
    <source>
        <dbReference type="ARBA" id="ARBA00022448"/>
    </source>
</evidence>
<name>A0A4R1HQK1_PSEEN</name>
<evidence type="ECO:0000313" key="11">
    <source>
        <dbReference type="EMBL" id="TCK23005.1"/>
    </source>
</evidence>
<comment type="caution">
    <text evidence="11">The sequence shown here is derived from an EMBL/GenBank/DDBJ whole genome shotgun (WGS) entry which is preliminary data.</text>
</comment>
<dbReference type="OrthoDB" id="3261015at2"/>
<keyword evidence="4 10" id="KW-1133">Transmembrane helix</keyword>
<organism evidence="11 12">
    <name type="scientific">Pseudonocardia endophytica</name>
    <dbReference type="NCBI Taxonomy" id="401976"/>
    <lineage>
        <taxon>Bacteria</taxon>
        <taxon>Bacillati</taxon>
        <taxon>Actinomycetota</taxon>
        <taxon>Actinomycetes</taxon>
        <taxon>Pseudonocardiales</taxon>
        <taxon>Pseudonocardiaceae</taxon>
        <taxon>Pseudonocardia</taxon>
    </lineage>
</organism>
<evidence type="ECO:0000256" key="4">
    <source>
        <dbReference type="ARBA" id="ARBA00022989"/>
    </source>
</evidence>
<keyword evidence="9" id="KW-0407">Ion channel</keyword>
<keyword evidence="6 10" id="KW-0472">Membrane</keyword>
<dbReference type="AlphaFoldDB" id="A0A4R1HQK1"/>
<feature type="transmembrane region" description="Helical" evidence="10">
    <location>
        <begin position="192"/>
        <end position="216"/>
    </location>
</feature>
<evidence type="ECO:0000256" key="5">
    <source>
        <dbReference type="ARBA" id="ARBA00023065"/>
    </source>
</evidence>
<proteinExistence type="predicted"/>
<feature type="transmembrane region" description="Helical" evidence="10">
    <location>
        <begin position="339"/>
        <end position="360"/>
    </location>
</feature>
<feature type="transmembrane region" description="Helical" evidence="10">
    <location>
        <begin position="102"/>
        <end position="119"/>
    </location>
</feature>
<dbReference type="InterPro" id="IPR050368">
    <property type="entry name" value="ClC-type_chloride_channel"/>
</dbReference>
<sequence length="469" mass="48104">MATDSPRRRPAGSERQRWPQPLLRRRIASRRAAMDQPNVTGDGDVPLTVRFWVVLVATGVGAGLFGALLMALLNLVSELAFGPGAAEDFQAAVERASPVGRLTPLLVGGVVAGVGWFLLRRYVRGSTDVDDSIWTGDGKLSFGRSAGTSVLSEIVVGLGASLGREAAPKLMGGVCGSLLATWSGLSVPQRRLVVACGAGAGLACVYNVPLAGALFTAEVLVGALRLPVVLPALACSATATLVAWVYLPSGPTYADLPAHTLTLDTVVWAVLAGPVIGVVAVGFVRAIGWVSAHQPSRWWWQITAPILAFGLLGVTGLALPQLLGNGKDMAEQAFVAGTSGVALFAALSLLKPLMTVLCLGSGASGGLFTPTLSSGAALGAALGAVWSLLWPGTPVGTYALIGAAALIGSAMQAPLAGLAMVLELTHSGFALMVPSVAATFLATAVARWIDGYSIYSARLAARPVLERDT</sequence>
<dbReference type="PANTHER" id="PTHR43427">
    <property type="entry name" value="CHLORIDE CHANNEL PROTEIN CLC-E"/>
    <property type="match status" value="1"/>
</dbReference>
<evidence type="ECO:0000256" key="10">
    <source>
        <dbReference type="SAM" id="Phobius"/>
    </source>
</evidence>
<evidence type="ECO:0000256" key="1">
    <source>
        <dbReference type="ARBA" id="ARBA00004141"/>
    </source>
</evidence>
<feature type="transmembrane region" description="Helical" evidence="10">
    <location>
        <begin position="267"/>
        <end position="286"/>
    </location>
</feature>
<protein>
    <submittedName>
        <fullName evidence="11">H+/Cl-antiporter ClcA</fullName>
    </submittedName>
</protein>
<evidence type="ECO:0000256" key="7">
    <source>
        <dbReference type="ARBA" id="ARBA00023173"/>
    </source>
</evidence>
<dbReference type="InterPro" id="IPR014743">
    <property type="entry name" value="Cl-channel_core"/>
</dbReference>
<keyword evidence="3 10" id="KW-0812">Transmembrane</keyword>
<dbReference type="Proteomes" id="UP000295560">
    <property type="component" value="Unassembled WGS sequence"/>
</dbReference>
<feature type="transmembrane region" description="Helical" evidence="10">
    <location>
        <begin position="51"/>
        <end position="73"/>
    </location>
</feature>
<feature type="transmembrane region" description="Helical" evidence="10">
    <location>
        <begin position="429"/>
        <end position="449"/>
    </location>
</feature>
<dbReference type="PANTHER" id="PTHR43427:SF6">
    <property type="entry name" value="CHLORIDE CHANNEL PROTEIN CLC-E"/>
    <property type="match status" value="1"/>
</dbReference>
<evidence type="ECO:0000256" key="3">
    <source>
        <dbReference type="ARBA" id="ARBA00022692"/>
    </source>
</evidence>
<dbReference type="InterPro" id="IPR001807">
    <property type="entry name" value="ClC"/>
</dbReference>
<feature type="transmembrane region" description="Helical" evidence="10">
    <location>
        <begin position="367"/>
        <end position="389"/>
    </location>
</feature>
<comment type="subcellular location">
    <subcellularLocation>
        <location evidence="1">Membrane</location>
        <topology evidence="1">Multi-pass membrane protein</topology>
    </subcellularLocation>
</comment>
<gene>
    <name evidence="11" type="ORF">EV378_7016</name>
</gene>
<dbReference type="Pfam" id="PF00654">
    <property type="entry name" value="Voltage_CLC"/>
    <property type="match status" value="1"/>
</dbReference>
<dbReference type="EMBL" id="SMFZ01000002">
    <property type="protein sequence ID" value="TCK23005.1"/>
    <property type="molecule type" value="Genomic_DNA"/>
</dbReference>
<keyword evidence="5" id="KW-0406">Ion transport</keyword>
<dbReference type="PRINTS" id="PR00762">
    <property type="entry name" value="CLCHANNEL"/>
</dbReference>
<keyword evidence="8" id="KW-0868">Chloride</keyword>
<feature type="transmembrane region" description="Helical" evidence="10">
    <location>
        <begin position="228"/>
        <end position="247"/>
    </location>
</feature>
<evidence type="ECO:0000256" key="6">
    <source>
        <dbReference type="ARBA" id="ARBA00023136"/>
    </source>
</evidence>
<dbReference type="SUPFAM" id="SSF81340">
    <property type="entry name" value="Clc chloride channel"/>
    <property type="match status" value="1"/>
</dbReference>
<evidence type="ECO:0000256" key="9">
    <source>
        <dbReference type="ARBA" id="ARBA00023303"/>
    </source>
</evidence>
<evidence type="ECO:0000256" key="8">
    <source>
        <dbReference type="ARBA" id="ARBA00023214"/>
    </source>
</evidence>
<dbReference type="GO" id="GO:0005254">
    <property type="term" value="F:chloride channel activity"/>
    <property type="evidence" value="ECO:0007669"/>
    <property type="project" value="UniProtKB-KW"/>
</dbReference>
<dbReference type="RefSeq" id="WP_132432248.1">
    <property type="nucleotide sequence ID" value="NZ_SMFZ01000002.1"/>
</dbReference>
<accession>A0A4R1HQK1</accession>
<keyword evidence="7" id="KW-0869">Chloride channel</keyword>